<organism evidence="2 3">
    <name type="scientific">Maritalea porphyrae</name>
    <dbReference type="NCBI Taxonomy" id="880732"/>
    <lineage>
        <taxon>Bacteria</taxon>
        <taxon>Pseudomonadati</taxon>
        <taxon>Pseudomonadota</taxon>
        <taxon>Alphaproteobacteria</taxon>
        <taxon>Hyphomicrobiales</taxon>
        <taxon>Devosiaceae</taxon>
        <taxon>Maritalea</taxon>
    </lineage>
</organism>
<proteinExistence type="predicted"/>
<sequence>MKAPFTHVNPKANKGFKQPNLGKQSQPQFTNKLPKKAQPKLPTQQSLAEFLKKN</sequence>
<accession>A0ABQ5UN76</accession>
<comment type="caution">
    <text evidence="2">The sequence shown here is derived from an EMBL/GenBank/DDBJ whole genome shotgun (WGS) entry which is preliminary data.</text>
</comment>
<reference evidence="2" key="1">
    <citation type="journal article" date="2014" name="Int. J. Syst. Evol. Microbiol.">
        <title>Complete genome of a new Firmicutes species belonging to the dominant human colonic microbiota ('Ruminococcus bicirculans') reveals two chromosomes and a selective capacity to utilize plant glucans.</title>
        <authorList>
            <consortium name="NISC Comparative Sequencing Program"/>
            <person name="Wegmann U."/>
            <person name="Louis P."/>
            <person name="Goesmann A."/>
            <person name="Henrissat B."/>
            <person name="Duncan S.H."/>
            <person name="Flint H.J."/>
        </authorList>
    </citation>
    <scope>NUCLEOTIDE SEQUENCE</scope>
    <source>
        <strain evidence="2">NBRC 107169</strain>
    </source>
</reference>
<name>A0ABQ5UN76_9HYPH</name>
<gene>
    <name evidence="2" type="ORF">GCM10007879_02770</name>
</gene>
<evidence type="ECO:0000313" key="2">
    <source>
        <dbReference type="EMBL" id="GLQ16028.1"/>
    </source>
</evidence>
<feature type="compositionally biased region" description="Polar residues" evidence="1">
    <location>
        <begin position="21"/>
        <end position="31"/>
    </location>
</feature>
<feature type="region of interest" description="Disordered" evidence="1">
    <location>
        <begin position="1"/>
        <end position="54"/>
    </location>
</feature>
<reference evidence="2" key="2">
    <citation type="submission" date="2023-01" db="EMBL/GenBank/DDBJ databases">
        <title>Draft genome sequence of Maritalea porphyrae strain NBRC 107169.</title>
        <authorList>
            <person name="Sun Q."/>
            <person name="Mori K."/>
        </authorList>
    </citation>
    <scope>NUCLEOTIDE SEQUENCE</scope>
    <source>
        <strain evidence="2">NBRC 107169</strain>
    </source>
</reference>
<dbReference type="EMBL" id="BSNI01000001">
    <property type="protein sequence ID" value="GLQ16028.1"/>
    <property type="molecule type" value="Genomic_DNA"/>
</dbReference>
<evidence type="ECO:0000256" key="1">
    <source>
        <dbReference type="SAM" id="MobiDB-lite"/>
    </source>
</evidence>
<dbReference type="Proteomes" id="UP001161405">
    <property type="component" value="Unassembled WGS sequence"/>
</dbReference>
<protein>
    <submittedName>
        <fullName evidence="2">Uncharacterized protein</fullName>
    </submittedName>
</protein>
<evidence type="ECO:0000313" key="3">
    <source>
        <dbReference type="Proteomes" id="UP001161405"/>
    </source>
</evidence>
<keyword evidence="3" id="KW-1185">Reference proteome</keyword>